<reference evidence="2" key="1">
    <citation type="journal article" date="2020" name="Genome Biol.">
        <title>Gamete binning: chromosome-level and haplotype-resolved genome assembly enabled by high-throughput single-cell sequencing of gamete genomes.</title>
        <authorList>
            <person name="Campoy J.A."/>
            <person name="Sun H."/>
            <person name="Goel M."/>
            <person name="Jiao W.-B."/>
            <person name="Folz-Donahue K."/>
            <person name="Wang N."/>
            <person name="Rubio M."/>
            <person name="Liu C."/>
            <person name="Kukat C."/>
            <person name="Ruiz D."/>
            <person name="Huettel B."/>
            <person name="Schneeberger K."/>
        </authorList>
    </citation>
    <scope>NUCLEOTIDE SEQUENCE [LARGE SCALE GENOMIC DNA]</scope>
    <source>
        <strain evidence="2">cv. Rojo Pasion</strain>
    </source>
</reference>
<evidence type="ECO:0000313" key="2">
    <source>
        <dbReference type="Proteomes" id="UP000507245"/>
    </source>
</evidence>
<proteinExistence type="predicted"/>
<gene>
    <name evidence="1" type="ORF">ORAREDHAP_LOCUS38555</name>
</gene>
<dbReference type="EMBL" id="CAEKKB010000006">
    <property type="protein sequence ID" value="CAB4314258.1"/>
    <property type="molecule type" value="Genomic_DNA"/>
</dbReference>
<keyword evidence="2" id="KW-1185">Reference proteome</keyword>
<evidence type="ECO:0000313" key="1">
    <source>
        <dbReference type="EMBL" id="CAB4314258.1"/>
    </source>
</evidence>
<accession>A0A6J5XSV4</accession>
<protein>
    <submittedName>
        <fullName evidence="1">Uncharacterized protein</fullName>
    </submittedName>
</protein>
<sequence length="148" mass="14804">MEGIEGIVVGIVGNGVAGSGGRVTLGAAGIEGNVGIFGKGIWVLGIKGVVGNVGSGKVGKEGSGGIVGLRVGREGIVGSTNAGVGAAVCKRCRAAGPISILDKDKTATTTDSRKQCLKAAIASCLICKELVLFVLNGRVTFLIGFYWE</sequence>
<name>A0A6J5XSV4_PRUAR</name>
<organism evidence="1 2">
    <name type="scientific">Prunus armeniaca</name>
    <name type="common">Apricot</name>
    <name type="synonym">Armeniaca vulgaris</name>
    <dbReference type="NCBI Taxonomy" id="36596"/>
    <lineage>
        <taxon>Eukaryota</taxon>
        <taxon>Viridiplantae</taxon>
        <taxon>Streptophyta</taxon>
        <taxon>Embryophyta</taxon>
        <taxon>Tracheophyta</taxon>
        <taxon>Spermatophyta</taxon>
        <taxon>Magnoliopsida</taxon>
        <taxon>eudicotyledons</taxon>
        <taxon>Gunneridae</taxon>
        <taxon>Pentapetalae</taxon>
        <taxon>rosids</taxon>
        <taxon>fabids</taxon>
        <taxon>Rosales</taxon>
        <taxon>Rosaceae</taxon>
        <taxon>Amygdaloideae</taxon>
        <taxon>Amygdaleae</taxon>
        <taxon>Prunus</taxon>
    </lineage>
</organism>
<dbReference type="OrthoDB" id="10534611at2759"/>
<dbReference type="AlphaFoldDB" id="A0A6J5XSV4"/>
<dbReference type="Proteomes" id="UP000507245">
    <property type="component" value="Unassembled WGS sequence"/>
</dbReference>